<reference evidence="5" key="1">
    <citation type="journal article" date="2019" name="Int. J. Syst. Evol. Microbiol.">
        <title>The Global Catalogue of Microorganisms (GCM) 10K type strain sequencing project: providing services to taxonomists for standard genome sequencing and annotation.</title>
        <authorList>
            <consortium name="The Broad Institute Genomics Platform"/>
            <consortium name="The Broad Institute Genome Sequencing Center for Infectious Disease"/>
            <person name="Wu L."/>
            <person name="Ma J."/>
        </authorList>
    </citation>
    <scope>NUCLEOTIDE SEQUENCE [LARGE SCALE GENOMIC DNA]</scope>
    <source>
        <strain evidence="5">CCM 8932</strain>
    </source>
</reference>
<dbReference type="Pfam" id="PF13240">
    <property type="entry name" value="Zn_Ribbon_1"/>
    <property type="match status" value="1"/>
</dbReference>
<keyword evidence="2" id="KW-1133">Transmembrane helix</keyword>
<comment type="caution">
    <text evidence="4">The sequence shown here is derived from an EMBL/GenBank/DDBJ whole genome shotgun (WGS) entry which is preliminary data.</text>
</comment>
<accession>A0ABW1R0S4</accession>
<dbReference type="EMBL" id="JBHSSD010000008">
    <property type="protein sequence ID" value="MFC6163413.1"/>
    <property type="molecule type" value="Genomic_DNA"/>
</dbReference>
<keyword evidence="2" id="KW-0472">Membrane</keyword>
<dbReference type="RefSeq" id="WP_171001017.1">
    <property type="nucleotide sequence ID" value="NZ_BJDK01000004.1"/>
</dbReference>
<evidence type="ECO:0000259" key="3">
    <source>
        <dbReference type="Pfam" id="PF13240"/>
    </source>
</evidence>
<feature type="transmembrane region" description="Helical" evidence="2">
    <location>
        <begin position="111"/>
        <end position="130"/>
    </location>
</feature>
<gene>
    <name evidence="4" type="ORF">ACFP3T_01845</name>
</gene>
<feature type="compositionally biased region" description="Low complexity" evidence="1">
    <location>
        <begin position="32"/>
        <end position="65"/>
    </location>
</feature>
<feature type="region of interest" description="Disordered" evidence="1">
    <location>
        <begin position="32"/>
        <end position="70"/>
    </location>
</feature>
<proteinExistence type="predicted"/>
<dbReference type="InterPro" id="IPR008523">
    <property type="entry name" value="DUF805"/>
</dbReference>
<evidence type="ECO:0000313" key="4">
    <source>
        <dbReference type="EMBL" id="MFC6163413.1"/>
    </source>
</evidence>
<feature type="domain" description="Zinc-ribbon" evidence="3">
    <location>
        <begin position="3"/>
        <end position="25"/>
    </location>
</feature>
<organism evidence="4 5">
    <name type="scientific">Lactiplantibacillus dongliensis</name>
    <dbReference type="NCBI Taxonomy" id="2559919"/>
    <lineage>
        <taxon>Bacteria</taxon>
        <taxon>Bacillati</taxon>
        <taxon>Bacillota</taxon>
        <taxon>Bacilli</taxon>
        <taxon>Lactobacillales</taxon>
        <taxon>Lactobacillaceae</taxon>
        <taxon>Lactiplantibacillus</taxon>
    </lineage>
</organism>
<name>A0ABW1R0S4_9LACO</name>
<dbReference type="PANTHER" id="PTHR34980:SF2">
    <property type="entry name" value="INNER MEMBRANE PROTEIN YHAH-RELATED"/>
    <property type="match status" value="1"/>
</dbReference>
<keyword evidence="2" id="KW-0812">Transmembrane</keyword>
<dbReference type="Proteomes" id="UP001596253">
    <property type="component" value="Unassembled WGS sequence"/>
</dbReference>
<sequence length="196" mass="21405">MNFCPKCGTAVKAPAHFCPSCGFDLSTAGESATTDTTQPTAQPSQTVPVSNETVTNTTPVTPTATRSQAATASVAPDAPIDYQSNLGLIGAMKQYFQNYVSFNGRMSRANFWWAYLGYMIVYVAVLIIDLSINSNVLMGLVTLVFAVPSLTSFSRRLHDSNYSFTNYFWVLLPVIGWIYLIILICKPGDTQANRFG</sequence>
<evidence type="ECO:0000256" key="1">
    <source>
        <dbReference type="SAM" id="MobiDB-lite"/>
    </source>
</evidence>
<protein>
    <submittedName>
        <fullName evidence="4">DUF805 domain-containing protein</fullName>
    </submittedName>
</protein>
<keyword evidence="5" id="KW-1185">Reference proteome</keyword>
<dbReference type="Pfam" id="PF05656">
    <property type="entry name" value="DUF805"/>
    <property type="match status" value="1"/>
</dbReference>
<feature type="transmembrane region" description="Helical" evidence="2">
    <location>
        <begin position="166"/>
        <end position="184"/>
    </location>
</feature>
<dbReference type="PANTHER" id="PTHR34980">
    <property type="entry name" value="INNER MEMBRANE PROTEIN-RELATED-RELATED"/>
    <property type="match status" value="1"/>
</dbReference>
<dbReference type="InterPro" id="IPR026870">
    <property type="entry name" value="Zinc_ribbon_dom"/>
</dbReference>
<evidence type="ECO:0000313" key="5">
    <source>
        <dbReference type="Proteomes" id="UP001596253"/>
    </source>
</evidence>
<feature type="transmembrane region" description="Helical" evidence="2">
    <location>
        <begin position="136"/>
        <end position="154"/>
    </location>
</feature>
<evidence type="ECO:0000256" key="2">
    <source>
        <dbReference type="SAM" id="Phobius"/>
    </source>
</evidence>